<evidence type="ECO:0000256" key="3">
    <source>
        <dbReference type="ARBA" id="ARBA00005933"/>
    </source>
</evidence>
<keyword evidence="10" id="KW-1185">Reference proteome</keyword>
<comment type="subcellular location">
    <subcellularLocation>
        <location evidence="2">Plastid</location>
        <location evidence="2">Chloroplast</location>
    </subcellularLocation>
</comment>
<feature type="binding site" evidence="7">
    <location>
        <position position="67"/>
    </location>
    <ligand>
        <name>chlorophyll a</name>
        <dbReference type="ChEBI" id="CHEBI:58416"/>
        <label>1</label>
    </ligand>
</feature>
<dbReference type="SMR" id="F0XVW5"/>
<dbReference type="Pfam" id="PF00504">
    <property type="entry name" value="Chloroa_b-bind"/>
    <property type="match status" value="1"/>
</dbReference>
<sequence>MKSVILALCASAASAFVAPCVAPATVACQANIDGLEGASNPIPQGWDPMGLAELGTPATLAWFRAAELKHSRVAMAATVGWIINEAGVVFPGDIATGVPFASLGKGVTAWANVPDAGKLQMLLAIGAIETASEFQKPHYMSGGRLGSIPGPFGLRLWDPIGSMSAMDESTKATKRQMELNNGRLAMIGVASFISASYIDGSVPALPSGW</sequence>
<dbReference type="PROSITE" id="PS51257">
    <property type="entry name" value="PROKAR_LIPOPROTEIN"/>
    <property type="match status" value="1"/>
</dbReference>
<dbReference type="InterPro" id="IPR022796">
    <property type="entry name" value="Chloroa_b-bind"/>
</dbReference>
<dbReference type="OMA" id="DETIAWF"/>
<feature type="binding site" evidence="7">
    <location>
        <position position="46"/>
    </location>
    <ligand>
        <name>chlorophyll a</name>
        <dbReference type="ChEBI" id="CHEBI:58416"/>
        <label>1</label>
    </ligand>
</feature>
<dbReference type="eggNOG" id="ENOG502S45K">
    <property type="taxonomic scope" value="Eukaryota"/>
</dbReference>
<dbReference type="InParanoid" id="F0XVW5"/>
<keyword evidence="5" id="KW-0602">Photosynthesis</keyword>
<evidence type="ECO:0000256" key="1">
    <source>
        <dbReference type="ARBA" id="ARBA00004022"/>
    </source>
</evidence>
<accession>F0XVW5</accession>
<evidence type="ECO:0000313" key="10">
    <source>
        <dbReference type="Proteomes" id="UP000002729"/>
    </source>
</evidence>
<dbReference type="InterPro" id="IPR001344">
    <property type="entry name" value="Chloro_AB-bd_pln"/>
</dbReference>
<dbReference type="Proteomes" id="UP000002729">
    <property type="component" value="Unassembled WGS sequence"/>
</dbReference>
<feature type="signal peptide" evidence="8">
    <location>
        <begin position="1"/>
        <end position="15"/>
    </location>
</feature>
<keyword evidence="7" id="KW-0148">Chlorophyll</keyword>
<dbReference type="EMBL" id="GL833120">
    <property type="protein sequence ID" value="EGB13073.1"/>
    <property type="molecule type" value="Genomic_DNA"/>
</dbReference>
<keyword evidence="4" id="KW-0150">Chloroplast</keyword>
<dbReference type="GO" id="GO:0016168">
    <property type="term" value="F:chlorophyll binding"/>
    <property type="evidence" value="ECO:0007669"/>
    <property type="project" value="UniProtKB-KW"/>
</dbReference>
<dbReference type="SUPFAM" id="SSF103511">
    <property type="entry name" value="Chlorophyll a-b binding protein"/>
    <property type="match status" value="1"/>
</dbReference>
<dbReference type="AlphaFoldDB" id="F0XVW5"/>
<evidence type="ECO:0000256" key="8">
    <source>
        <dbReference type="SAM" id="SignalP"/>
    </source>
</evidence>
<evidence type="ECO:0000256" key="2">
    <source>
        <dbReference type="ARBA" id="ARBA00004229"/>
    </source>
</evidence>
<feature type="binding site" description="axial binding residue" evidence="7">
    <location>
        <position position="145"/>
    </location>
    <ligand>
        <name>chlorophyll b</name>
        <dbReference type="ChEBI" id="CHEBI:61721"/>
        <label>1</label>
    </ligand>
    <ligandPart>
        <name>Mg</name>
        <dbReference type="ChEBI" id="CHEBI:25107"/>
    </ligandPart>
</feature>
<gene>
    <name evidence="9" type="primary">LHC39</name>
    <name evidence="9" type="ORF">AURANDRAFT_77828</name>
</gene>
<feature type="binding site" evidence="7">
    <location>
        <position position="178"/>
    </location>
    <ligand>
        <name>chlorophyll a</name>
        <dbReference type="ChEBI" id="CHEBI:58416"/>
        <label>1</label>
    </ligand>
</feature>
<feature type="binding site" description="axial binding residue" evidence="7">
    <location>
        <position position="72"/>
    </location>
    <ligand>
        <name>chlorophyll b</name>
        <dbReference type="ChEBI" id="CHEBI:61721"/>
        <label>1</label>
    </ligand>
    <ligandPart>
        <name>Mg</name>
        <dbReference type="ChEBI" id="CHEBI:25107"/>
    </ligandPart>
</feature>
<evidence type="ECO:0000256" key="5">
    <source>
        <dbReference type="ARBA" id="ARBA00022531"/>
    </source>
</evidence>
<comment type="similarity">
    <text evidence="3">Belongs to the fucoxanthin chlorophyll protein family.</text>
</comment>
<feature type="binding site" evidence="7">
    <location>
        <position position="181"/>
    </location>
    <ligand>
        <name>chlorophyll a</name>
        <dbReference type="ChEBI" id="CHEBI:58416"/>
        <label>1</label>
    </ligand>
</feature>
<dbReference type="KEGG" id="aaf:AURANDRAFT_77828"/>
<dbReference type="PANTHER" id="PTHR21649">
    <property type="entry name" value="CHLOROPHYLL A/B BINDING PROTEIN"/>
    <property type="match status" value="1"/>
</dbReference>
<dbReference type="OrthoDB" id="423598at2759"/>
<organism evidence="10">
    <name type="scientific">Aureococcus anophagefferens</name>
    <name type="common">Harmful bloom alga</name>
    <dbReference type="NCBI Taxonomy" id="44056"/>
    <lineage>
        <taxon>Eukaryota</taxon>
        <taxon>Sar</taxon>
        <taxon>Stramenopiles</taxon>
        <taxon>Ochrophyta</taxon>
        <taxon>Pelagophyceae</taxon>
        <taxon>Pelagomonadales</taxon>
        <taxon>Pelagomonadaceae</taxon>
        <taxon>Aureococcus</taxon>
    </lineage>
</organism>
<proteinExistence type="inferred from homology"/>
<dbReference type="GeneID" id="20229039"/>
<dbReference type="GO" id="GO:0016020">
    <property type="term" value="C:membrane"/>
    <property type="evidence" value="ECO:0007669"/>
    <property type="project" value="InterPro"/>
</dbReference>
<evidence type="ECO:0000256" key="4">
    <source>
        <dbReference type="ARBA" id="ARBA00022528"/>
    </source>
</evidence>
<keyword evidence="8" id="KW-0732">Signal</keyword>
<evidence type="ECO:0000313" key="9">
    <source>
        <dbReference type="EMBL" id="EGB13073.1"/>
    </source>
</evidence>
<comment type="function">
    <text evidence="1">The light-harvesting complex (LHC) functions as a light receptor, it captures and delivers excitation energy to photosystems with which it is closely associated. Energy is transferred from the carotenoid and chlorophyll C (or B) to chlorophyll A and the photosynthetic reaction centers where it is used to synthesize ATP and reducing power.</text>
</comment>
<feature type="chain" id="PRO_5012926335" evidence="8">
    <location>
        <begin position="16"/>
        <end position="209"/>
    </location>
</feature>
<dbReference type="GO" id="GO:0009765">
    <property type="term" value="P:photosynthesis, light harvesting"/>
    <property type="evidence" value="ECO:0007669"/>
    <property type="project" value="InterPro"/>
</dbReference>
<keyword evidence="6" id="KW-0934">Plastid</keyword>
<keyword evidence="7" id="KW-0157">Chromophore</keyword>
<feature type="binding site" evidence="7">
    <location>
        <position position="70"/>
    </location>
    <ligand>
        <name>chlorophyll a</name>
        <dbReference type="ChEBI" id="CHEBI:58416"/>
        <label>1</label>
    </ligand>
</feature>
<feature type="binding site" evidence="7">
    <location>
        <position position="183"/>
    </location>
    <ligand>
        <name>chlorophyll a</name>
        <dbReference type="ChEBI" id="CHEBI:58416"/>
        <label>1</label>
    </ligand>
</feature>
<protein>
    <submittedName>
        <fullName evidence="9">Putative plastid light harvesting protein isoform 39</fullName>
    </submittedName>
</protein>
<evidence type="ECO:0000256" key="7">
    <source>
        <dbReference type="PIRSR" id="PIRSR601344-1"/>
    </source>
</evidence>
<evidence type="ECO:0000256" key="6">
    <source>
        <dbReference type="ARBA" id="ARBA00022640"/>
    </source>
</evidence>
<name>F0XVW5_AURAN</name>
<dbReference type="GO" id="GO:0009507">
    <property type="term" value="C:chloroplast"/>
    <property type="evidence" value="ECO:0007669"/>
    <property type="project" value="UniProtKB-SubCell"/>
</dbReference>
<reference evidence="9 10" key="1">
    <citation type="journal article" date="2011" name="Proc. Natl. Acad. Sci. U.S.A.">
        <title>Niche of harmful alga Aureococcus anophagefferens revealed through ecogenomics.</title>
        <authorList>
            <person name="Gobler C.J."/>
            <person name="Berry D.L."/>
            <person name="Dyhrman S.T."/>
            <person name="Wilhelm S.W."/>
            <person name="Salamov A."/>
            <person name="Lobanov A.V."/>
            <person name="Zhang Y."/>
            <person name="Collier J.L."/>
            <person name="Wurch L.L."/>
            <person name="Kustka A.B."/>
            <person name="Dill B.D."/>
            <person name="Shah M."/>
            <person name="VerBerkmoes N.C."/>
            <person name="Kuo A."/>
            <person name="Terry A."/>
            <person name="Pangilinan J."/>
            <person name="Lindquist E.A."/>
            <person name="Lucas S."/>
            <person name="Paulsen I.T."/>
            <person name="Hattenrath-Lehmann T.K."/>
            <person name="Talmage S.C."/>
            <person name="Walker E.A."/>
            <person name="Koch F."/>
            <person name="Burson A.M."/>
            <person name="Marcoval M.A."/>
            <person name="Tang Y.Z."/>
            <person name="Lecleir G.R."/>
            <person name="Coyne K.J."/>
            <person name="Berg G.M."/>
            <person name="Bertrand E.M."/>
            <person name="Saito M.A."/>
            <person name="Gladyshev V.N."/>
            <person name="Grigoriev I.V."/>
        </authorList>
    </citation>
    <scope>NUCLEOTIDE SEQUENCE [LARGE SCALE GENOMIC DNA]</scope>
    <source>
        <strain evidence="10">CCMP 1984</strain>
    </source>
</reference>
<dbReference type="RefSeq" id="XP_009032675.1">
    <property type="nucleotide sequence ID" value="XM_009034427.1"/>
</dbReference>
<dbReference type="Gene3D" id="1.10.3460.10">
    <property type="entry name" value="Chlorophyll a/b binding protein domain"/>
    <property type="match status" value="1"/>
</dbReference>